<dbReference type="PANTHER" id="PTHR12427">
    <property type="entry name" value="ATP SYNTHASE E CHAIN, MITOCHONDRIAL"/>
    <property type="match status" value="1"/>
</dbReference>
<evidence type="ECO:0000313" key="17">
    <source>
        <dbReference type="EMBL" id="CAK7270165.1"/>
    </source>
</evidence>
<keyword evidence="16" id="KW-0812">Transmembrane</keyword>
<keyword evidence="11 15" id="KW-0066">ATP synthesis</keyword>
<evidence type="ECO:0000256" key="9">
    <source>
        <dbReference type="ARBA" id="ARBA00023128"/>
    </source>
</evidence>
<sequence length="95" mass="10474">MSSSATVNVLRYSALGLGVFYGFYHQRKITSSEKAAAAKREYEHKQSLIDQAKAEYSKIKNPAPAAASASGLNQDIMDPKFDIEAYFDALVKQKP</sequence>
<keyword evidence="4 15" id="KW-0138">CF(0)</keyword>
<evidence type="ECO:0000256" key="4">
    <source>
        <dbReference type="ARBA" id="ARBA00022547"/>
    </source>
</evidence>
<comment type="similarity">
    <text evidence="2 15">Belongs to the ATPase e subunit family.</text>
</comment>
<reference evidence="17 18" key="1">
    <citation type="submission" date="2024-01" db="EMBL/GenBank/DDBJ databases">
        <authorList>
            <person name="Allen C."/>
            <person name="Tagirdzhanova G."/>
        </authorList>
    </citation>
    <scope>NUCLEOTIDE SEQUENCE [LARGE SCALE GENOMIC DNA]</scope>
    <source>
        <strain evidence="17 18">CBS 573.63</strain>
    </source>
</reference>
<evidence type="ECO:0000256" key="13">
    <source>
        <dbReference type="ARBA" id="ARBA00064647"/>
    </source>
</evidence>
<dbReference type="Proteomes" id="UP001642501">
    <property type="component" value="Unassembled WGS sequence"/>
</dbReference>
<keyword evidence="7" id="KW-0007">Acetylation</keyword>
<evidence type="ECO:0000256" key="1">
    <source>
        <dbReference type="ARBA" id="ARBA00004273"/>
    </source>
</evidence>
<keyword evidence="5 15" id="KW-0375">Hydrogen ion transport</keyword>
<keyword evidence="10 16" id="KW-0472">Membrane</keyword>
<comment type="subcellular location">
    <subcellularLocation>
        <location evidence="1 15">Mitochondrion inner membrane</location>
    </subcellularLocation>
</comment>
<comment type="subunit">
    <text evidence="15">F-type ATPases have 2 components, CF(1) - the catalytic core - and CF(0) - the membrane proton channel. CF(1) and CF(0) have multiple subunits.</text>
</comment>
<keyword evidence="8 15" id="KW-0406">Ion transport</keyword>
<evidence type="ECO:0000256" key="2">
    <source>
        <dbReference type="ARBA" id="ARBA00007333"/>
    </source>
</evidence>
<dbReference type="InterPro" id="IPR008386">
    <property type="entry name" value="ATP_synth_F0_esu_mt"/>
</dbReference>
<protein>
    <recommendedName>
        <fullName evidence="14 15">ATP synthase F(0) complex subunit e, mitochondrial</fullName>
    </recommendedName>
</protein>
<evidence type="ECO:0000256" key="6">
    <source>
        <dbReference type="ARBA" id="ARBA00022792"/>
    </source>
</evidence>
<evidence type="ECO:0000256" key="15">
    <source>
        <dbReference type="RuleBase" id="RU367005"/>
    </source>
</evidence>
<comment type="caution">
    <text evidence="17">The sequence shown here is derived from an EMBL/GenBank/DDBJ whole genome shotgun (WGS) entry which is preliminary data.</text>
</comment>
<evidence type="ECO:0000256" key="11">
    <source>
        <dbReference type="ARBA" id="ARBA00023310"/>
    </source>
</evidence>
<evidence type="ECO:0000256" key="16">
    <source>
        <dbReference type="SAM" id="Phobius"/>
    </source>
</evidence>
<keyword evidence="18" id="KW-1185">Reference proteome</keyword>
<feature type="transmembrane region" description="Helical" evidence="16">
    <location>
        <begin position="6"/>
        <end position="24"/>
    </location>
</feature>
<dbReference type="Pfam" id="PF05680">
    <property type="entry name" value="ATP-synt_E"/>
    <property type="match status" value="1"/>
</dbReference>
<comment type="subunit">
    <text evidence="13">Component of the ATP synthase complex composed at least of ATP5F1A/subunit alpha, ATP5F1B/subunit beta, ATP5MC1/subunit c (homooctomer), MT-ATP6/subunit a, MT-ATP8/subunit 8, ATP5ME/subunit e, ATP5MF/subunit f, ATP5MG/subunit g, ATP5MK/subunit k, ATP5MJ/subunit j, ATP5F1C/subunit gamma, ATP5F1D/subunit delta, ATP5F1E/subunit epsilon, ATP5PF/subunit F6, ATP5PB/subunit b, ATP5PD/subunit d, ATP5PO/subunit OSCP. ATP synthase complex consists of a soluble F(1) head domain (subunits alpha(3) and beta(3)) - the catalytic core - and a membrane F(0) domain - the membrane proton channel (subunits c, a, 8, e, f, g, k and j). These two domains are linked by a central stalk (subunits gamma, delta, and epsilon) rotating inside the F1 region and a stationary peripheral stalk (subunits F6, b, d, and OSCP).</text>
</comment>
<dbReference type="EMBL" id="CAWUOM010000068">
    <property type="protein sequence ID" value="CAK7270165.1"/>
    <property type="molecule type" value="Genomic_DNA"/>
</dbReference>
<accession>A0ABP0DPG5</accession>
<proteinExistence type="inferred from homology"/>
<evidence type="ECO:0000256" key="12">
    <source>
        <dbReference type="ARBA" id="ARBA00057306"/>
    </source>
</evidence>
<evidence type="ECO:0000256" key="5">
    <source>
        <dbReference type="ARBA" id="ARBA00022781"/>
    </source>
</evidence>
<dbReference type="PANTHER" id="PTHR12427:SF1">
    <property type="entry name" value="ATP SYNTHASE SUBUNIT E, MITOCHONDRIAL"/>
    <property type="match status" value="1"/>
</dbReference>
<evidence type="ECO:0000256" key="8">
    <source>
        <dbReference type="ARBA" id="ARBA00023065"/>
    </source>
</evidence>
<keyword evidence="6 15" id="KW-0999">Mitochondrion inner membrane</keyword>
<keyword evidence="3 15" id="KW-0813">Transport</keyword>
<keyword evidence="9 15" id="KW-0496">Mitochondrion</keyword>
<organism evidence="17 18">
    <name type="scientific">Sporothrix epigloea</name>
    <dbReference type="NCBI Taxonomy" id="1892477"/>
    <lineage>
        <taxon>Eukaryota</taxon>
        <taxon>Fungi</taxon>
        <taxon>Dikarya</taxon>
        <taxon>Ascomycota</taxon>
        <taxon>Pezizomycotina</taxon>
        <taxon>Sordariomycetes</taxon>
        <taxon>Sordariomycetidae</taxon>
        <taxon>Ophiostomatales</taxon>
        <taxon>Ophiostomataceae</taxon>
        <taxon>Sporothrix</taxon>
    </lineage>
</organism>
<evidence type="ECO:0000256" key="10">
    <source>
        <dbReference type="ARBA" id="ARBA00023136"/>
    </source>
</evidence>
<name>A0ABP0DPG5_9PEZI</name>
<comment type="function">
    <text evidence="12 15">Subunit e, of the mitochondrial membrane ATP synthase complex (F(1)F(0) ATP synthase or Complex V) that produces ATP from ADP in the presence of a proton gradient across the membrane which is generated by electron transport complexes of the respiratory chain. ATP synthase complex consist of a soluble F(1) head domain - the catalytic core - and a membrane F(1) domain - the membrane proton channel. These two domains are linked by a central stalk rotating inside the F(1) region and a stationary peripheral stalk. During catalysis, ATP synthesis in the catalytic domain of F(1) is coupled via a rotary mechanism of the central stalk subunits to proton translocation. In vivo, can only synthesize ATP although its ATP hydrolase activity can be activated artificially in vitro. Part of the complex F(0) domain.</text>
</comment>
<keyword evidence="16" id="KW-1133">Transmembrane helix</keyword>
<evidence type="ECO:0000256" key="7">
    <source>
        <dbReference type="ARBA" id="ARBA00022990"/>
    </source>
</evidence>
<evidence type="ECO:0000256" key="3">
    <source>
        <dbReference type="ARBA" id="ARBA00022448"/>
    </source>
</evidence>
<gene>
    <name evidence="17" type="primary">TIM11</name>
    <name evidence="17" type="ORF">SEPCBS57363_003965</name>
</gene>
<evidence type="ECO:0000313" key="18">
    <source>
        <dbReference type="Proteomes" id="UP001642501"/>
    </source>
</evidence>
<evidence type="ECO:0000256" key="14">
    <source>
        <dbReference type="ARBA" id="ARBA00074682"/>
    </source>
</evidence>